<dbReference type="EMBL" id="CP000874">
    <property type="protein sequence ID" value="ACP23738.1"/>
    <property type="molecule type" value="Genomic_DNA"/>
</dbReference>
<organism evidence="2 3">
    <name type="scientific">Sinorhizobium fredii (strain NBRC 101917 / NGR234)</name>
    <dbReference type="NCBI Taxonomy" id="394"/>
    <lineage>
        <taxon>Bacteria</taxon>
        <taxon>Pseudomonadati</taxon>
        <taxon>Pseudomonadota</taxon>
        <taxon>Alphaproteobacteria</taxon>
        <taxon>Hyphomicrobiales</taxon>
        <taxon>Rhizobiaceae</taxon>
        <taxon>Sinorhizobium/Ensifer group</taxon>
        <taxon>Sinorhizobium</taxon>
    </lineage>
</organism>
<dbReference type="AlphaFoldDB" id="C3KNA8"/>
<dbReference type="PATRIC" id="fig|394.7.peg.2721"/>
<keyword evidence="3" id="KW-1185">Reference proteome</keyword>
<dbReference type="RefSeq" id="WP_015888352.1">
    <property type="nucleotide sequence ID" value="NC_012586.1"/>
</dbReference>
<dbReference type="HOGENOM" id="CLU_1224073_0_0_5"/>
<reference evidence="2 3" key="2">
    <citation type="journal article" date="2009" name="Appl. Environ. Microbiol.">
        <title>Rhizobium sp. strain NGR234 possesses a remarkable number of secretion systems.</title>
        <authorList>
            <person name="Schmeisser C."/>
            <person name="Liesegang H."/>
            <person name="Krysciak D."/>
            <person name="Bakkou N."/>
            <person name="Le Quere A."/>
            <person name="Wollherr A."/>
            <person name="Heinemeyer I."/>
            <person name="Morgenstern B."/>
            <person name="Pommerening-Roeser A."/>
            <person name="Flores M."/>
            <person name="Palacios R."/>
            <person name="Brenner S."/>
            <person name="Gottschalk G."/>
            <person name="Schmitz R.A."/>
            <person name="Broughton W.J."/>
            <person name="Perret X."/>
            <person name="Strittmatter A.W."/>
            <person name="Streit W.R."/>
        </authorList>
    </citation>
    <scope>NUCLEOTIDE SEQUENCE [LARGE SCALE GENOMIC DNA]</scope>
    <source>
        <strain evidence="3">NBRC 101917 / NGR234</strain>
    </source>
</reference>
<accession>C3KNA8</accession>
<sequence>MTGPSLAEGSASDDPKGADPQDVWAIFQTAPARLVHPRHVVHAYDETISIEAAARLQQSDRVQRPLARLVREKYRLPDAGSCPEPAEGDLELLSLPPERVEQHSRLAGVVFWSHVLAGEIRNREVAEMKSRIGDLAFQLALHNRDLAAGHPPPGDLDLLMQAIETDGRKCWGSWQASLPEPLAAWLRLRDETDDHSAFSAPADAERGAAILRRLAQDKTIDAAAREIG</sequence>
<evidence type="ECO:0000256" key="1">
    <source>
        <dbReference type="SAM" id="MobiDB-lite"/>
    </source>
</evidence>
<geneLocation type="plasmid" evidence="3">
    <name>sym pNGR234b</name>
</geneLocation>
<feature type="region of interest" description="Disordered" evidence="1">
    <location>
        <begin position="1"/>
        <end position="20"/>
    </location>
</feature>
<proteinExistence type="predicted"/>
<reference evidence="3" key="1">
    <citation type="journal article" date="2004" name="J. Bacteriol.">
        <title>An evolutionary hot spot: the pNGR234b replicon of Rhizobium sp. strain NGR234.</title>
        <authorList>
            <person name="Streit W.R."/>
            <person name="Schmitz R.A."/>
            <person name="Perret X."/>
            <person name="Staehelin C."/>
            <person name="Deakin W.J."/>
            <person name="Raasch C."/>
            <person name="Liesegang H."/>
            <person name="Broughton W.J."/>
        </authorList>
    </citation>
    <scope>NUCLEOTIDE SEQUENCE [LARGE SCALE GENOMIC DNA]</scope>
    <source>
        <strain evidence="3">NBRC 101917 / NGR234</strain>
    </source>
</reference>
<protein>
    <submittedName>
        <fullName evidence="2">Type III secretion component</fullName>
    </submittedName>
</protein>
<name>C3KNA8_SINFN</name>
<gene>
    <name evidence="2" type="ordered locus">NGR_b22930</name>
</gene>
<evidence type="ECO:0000313" key="3">
    <source>
        <dbReference type="Proteomes" id="UP000001054"/>
    </source>
</evidence>
<dbReference type="OrthoDB" id="8112986at2"/>
<evidence type="ECO:0000313" key="2">
    <source>
        <dbReference type="EMBL" id="ACP23738.1"/>
    </source>
</evidence>
<dbReference type="Proteomes" id="UP000001054">
    <property type="component" value="Plasmid pNGR234b"/>
</dbReference>
<dbReference type="KEGG" id="rhi:NGR_b22930"/>
<keyword evidence="2" id="KW-0614">Plasmid</keyword>